<dbReference type="InterPro" id="IPR036397">
    <property type="entry name" value="RNaseH_sf"/>
</dbReference>
<keyword evidence="3" id="KW-1185">Reference proteome</keyword>
<reference evidence="2" key="1">
    <citation type="submission" date="2021-02" db="EMBL/GenBank/DDBJ databases">
        <authorList>
            <person name="Dougan E. K."/>
            <person name="Rhodes N."/>
            <person name="Thang M."/>
            <person name="Chan C."/>
        </authorList>
    </citation>
    <scope>NUCLEOTIDE SEQUENCE</scope>
</reference>
<dbReference type="InterPro" id="IPR012337">
    <property type="entry name" value="RNaseH-like_sf"/>
</dbReference>
<gene>
    <name evidence="2" type="primary">POLIA</name>
    <name evidence="2" type="ORF">SNEC2469_LOCUS23895</name>
</gene>
<comment type="caution">
    <text evidence="2">The sequence shown here is derived from an EMBL/GenBank/DDBJ whole genome shotgun (WGS) entry which is preliminary data.</text>
</comment>
<name>A0A812Z2X2_9DINO</name>
<dbReference type="Gene3D" id="3.30.420.10">
    <property type="entry name" value="Ribonuclease H-like superfamily/Ribonuclease H"/>
    <property type="match status" value="1"/>
</dbReference>
<dbReference type="Proteomes" id="UP000601435">
    <property type="component" value="Unassembled WGS sequence"/>
</dbReference>
<proteinExistence type="predicted"/>
<organism evidence="2 3">
    <name type="scientific">Symbiodinium necroappetens</name>
    <dbReference type="NCBI Taxonomy" id="1628268"/>
    <lineage>
        <taxon>Eukaryota</taxon>
        <taxon>Sar</taxon>
        <taxon>Alveolata</taxon>
        <taxon>Dinophyceae</taxon>
        <taxon>Suessiales</taxon>
        <taxon>Symbiodiniaceae</taxon>
        <taxon>Symbiodinium</taxon>
    </lineage>
</organism>
<feature type="non-terminal residue" evidence="2">
    <location>
        <position position="1"/>
    </location>
</feature>
<dbReference type="GO" id="GO:0008408">
    <property type="term" value="F:3'-5' exonuclease activity"/>
    <property type="evidence" value="ECO:0007669"/>
    <property type="project" value="InterPro"/>
</dbReference>
<dbReference type="AlphaFoldDB" id="A0A812Z2X2"/>
<feature type="domain" description="3'-5' exonuclease" evidence="1">
    <location>
        <begin position="7"/>
        <end position="102"/>
    </location>
</feature>
<evidence type="ECO:0000313" key="2">
    <source>
        <dbReference type="EMBL" id="CAE7807588.1"/>
    </source>
</evidence>
<dbReference type="GO" id="GO:0006139">
    <property type="term" value="P:nucleobase-containing compound metabolic process"/>
    <property type="evidence" value="ECO:0007669"/>
    <property type="project" value="InterPro"/>
</dbReference>
<dbReference type="Pfam" id="PF01612">
    <property type="entry name" value="DNA_pol_A_exo1"/>
    <property type="match status" value="1"/>
</dbReference>
<evidence type="ECO:0000313" key="3">
    <source>
        <dbReference type="Proteomes" id="UP000601435"/>
    </source>
</evidence>
<dbReference type="EMBL" id="CAJNJA010045186">
    <property type="protein sequence ID" value="CAE7807588.1"/>
    <property type="molecule type" value="Genomic_DNA"/>
</dbReference>
<dbReference type="InterPro" id="IPR002562">
    <property type="entry name" value="3'-5'_exonuclease_dom"/>
</dbReference>
<evidence type="ECO:0000259" key="1">
    <source>
        <dbReference type="Pfam" id="PF01612"/>
    </source>
</evidence>
<dbReference type="OrthoDB" id="275278at2759"/>
<sequence>EADRVLKILRQHEDQYHAIDTEVRGWTPEVTPYGHGEVVCFSIFVGPNVDFGSGAQLLVDNMDEDGNLRGLVEHFREYFEDPGIKKVFQNYAFDRAILLNHGCRV</sequence>
<accession>A0A812Z2X2</accession>
<dbReference type="SUPFAM" id="SSF53098">
    <property type="entry name" value="Ribonuclease H-like"/>
    <property type="match status" value="1"/>
</dbReference>
<dbReference type="GO" id="GO:0003676">
    <property type="term" value="F:nucleic acid binding"/>
    <property type="evidence" value="ECO:0007669"/>
    <property type="project" value="InterPro"/>
</dbReference>
<feature type="non-terminal residue" evidence="2">
    <location>
        <position position="105"/>
    </location>
</feature>
<protein>
    <submittedName>
        <fullName evidence="2">POLIA protein</fullName>
    </submittedName>
</protein>